<dbReference type="SUPFAM" id="SSF53933">
    <property type="entry name" value="Microbial ribonucleases"/>
    <property type="match status" value="1"/>
</dbReference>
<organism evidence="3 4">
    <name type="scientific">Rhizoctonia solani</name>
    <dbReference type="NCBI Taxonomy" id="456999"/>
    <lineage>
        <taxon>Eukaryota</taxon>
        <taxon>Fungi</taxon>
        <taxon>Dikarya</taxon>
        <taxon>Basidiomycota</taxon>
        <taxon>Agaricomycotina</taxon>
        <taxon>Agaricomycetes</taxon>
        <taxon>Cantharellales</taxon>
        <taxon>Ceratobasidiaceae</taxon>
        <taxon>Rhizoctonia</taxon>
    </lineage>
</organism>
<dbReference type="AlphaFoldDB" id="A0A8H2W944"/>
<dbReference type="EMBL" id="CAJMWS010000056">
    <property type="protein sequence ID" value="CAE6351235.1"/>
    <property type="molecule type" value="Genomic_DNA"/>
</dbReference>
<protein>
    <submittedName>
        <fullName evidence="3">Uncharacterized protein</fullName>
    </submittedName>
</protein>
<sequence length="185" mass="20873">MQSSSILTNLRKGEFDTANAGRFTDSEYSIKLDNETAKEFGRDHVLEVIEHAVNAGIHGVKSSREYKDVNNKTFNVSYPHVFHNIEGLRFKLYKAEDGPLYEYPIIKIAGNKLSFGPTDNPQKPMDPLEYRVVYTINAANVGILQGLIGHKYIAKKKTSSPFLMCPQFHAQWDPAKKRIVGKSNV</sequence>
<reference evidence="3" key="1">
    <citation type="submission" date="2021-01" db="EMBL/GenBank/DDBJ databases">
        <authorList>
            <person name="Kaushik A."/>
        </authorList>
    </citation>
    <scope>NUCLEOTIDE SEQUENCE</scope>
    <source>
        <strain evidence="3">AG1-1C</strain>
    </source>
</reference>
<evidence type="ECO:0000256" key="2">
    <source>
        <dbReference type="ARBA" id="ARBA00022801"/>
    </source>
</evidence>
<dbReference type="GO" id="GO:0004521">
    <property type="term" value="F:RNA endonuclease activity"/>
    <property type="evidence" value="ECO:0007669"/>
    <property type="project" value="InterPro"/>
</dbReference>
<dbReference type="InterPro" id="IPR000026">
    <property type="entry name" value="N1-like"/>
</dbReference>
<gene>
    <name evidence="3" type="ORF">RDB_LOCUS10950</name>
</gene>
<dbReference type="Gene3D" id="3.10.450.30">
    <property type="entry name" value="Microbial ribonucleases"/>
    <property type="match status" value="1"/>
</dbReference>
<keyword evidence="1" id="KW-0540">Nuclease</keyword>
<evidence type="ECO:0000313" key="3">
    <source>
        <dbReference type="EMBL" id="CAE6351235.1"/>
    </source>
</evidence>
<dbReference type="GO" id="GO:0003723">
    <property type="term" value="F:RNA binding"/>
    <property type="evidence" value="ECO:0007669"/>
    <property type="project" value="InterPro"/>
</dbReference>
<evidence type="ECO:0000313" key="4">
    <source>
        <dbReference type="Proteomes" id="UP000663846"/>
    </source>
</evidence>
<name>A0A8H2W944_9AGAM</name>
<comment type="caution">
    <text evidence="3">The sequence shown here is derived from an EMBL/GenBank/DDBJ whole genome shotgun (WGS) entry which is preliminary data.</text>
</comment>
<accession>A0A8H2W944</accession>
<keyword evidence="2" id="KW-0378">Hydrolase</keyword>
<dbReference type="GO" id="GO:0016787">
    <property type="term" value="F:hydrolase activity"/>
    <property type="evidence" value="ECO:0007669"/>
    <property type="project" value="UniProtKB-KW"/>
</dbReference>
<dbReference type="InterPro" id="IPR016191">
    <property type="entry name" value="Ribonuclease/ribotoxin"/>
</dbReference>
<proteinExistence type="predicted"/>
<evidence type="ECO:0000256" key="1">
    <source>
        <dbReference type="ARBA" id="ARBA00022722"/>
    </source>
</evidence>
<dbReference type="Pfam" id="PF00545">
    <property type="entry name" value="Ribonuclease"/>
    <property type="match status" value="1"/>
</dbReference>
<dbReference type="Proteomes" id="UP000663846">
    <property type="component" value="Unassembled WGS sequence"/>
</dbReference>